<dbReference type="InterPro" id="IPR024607">
    <property type="entry name" value="Sulfatase_CS"/>
</dbReference>
<comment type="similarity">
    <text evidence="1">Belongs to the sulfatase family.</text>
</comment>
<evidence type="ECO:0000256" key="1">
    <source>
        <dbReference type="ARBA" id="ARBA00008779"/>
    </source>
</evidence>
<keyword evidence="2" id="KW-0479">Metal-binding</keyword>
<sequence>MTPHPKSLLLFFLVFLSTLYESGAQSSRQPNFIVILADDLGYGDLGSYGHPTIRTPFLDQMAAEGTRFTQFYVAANVCTPSRAALLTGRLPIRNGIFGKRVVFFPNSANGLPHSEVTIANALKTKGYATGLVGKWHLGSKPEYLPLQYGFDSYFGLPYSNDMGKVGSFGGAASTQAVPANTNPPLPLYRDNKVVETEPDQRQLTKRYTDEVLKFITANRSKPFFMYYASPFPHVPLYASADFKGKSKRGLYGDVVEELDWSVGQILKKLKDLKLDKNTLVVFLSDNGPWLMKNRLEEVGGSAGPLYEAKGSTYEGGMRVPAIFWGPGTVKANTVSTAVATSMDILPTILNLANVPLPKDRPLDGQDITDLLRGKKDKGTEVVYYYDSDRLYAIRKGPWKAHFTTHPSYSPEAPVPHDPPLLYNLEVDPGERYEVGKKHPDVIEGLKKEFEKHRSGVVAVEPLLDAIVEK</sequence>
<proteinExistence type="inferred from homology"/>
<keyword evidence="7" id="KW-1185">Reference proteome</keyword>
<evidence type="ECO:0000259" key="5">
    <source>
        <dbReference type="Pfam" id="PF00884"/>
    </source>
</evidence>
<dbReference type="InterPro" id="IPR050738">
    <property type="entry name" value="Sulfatase"/>
</dbReference>
<feature type="domain" description="Sulfatase N-terminal" evidence="5">
    <location>
        <begin position="30"/>
        <end position="354"/>
    </location>
</feature>
<comment type="caution">
    <text evidence="6">The sequence shown here is derived from an EMBL/GenBank/DDBJ whole genome shotgun (WGS) entry which is preliminary data.</text>
</comment>
<dbReference type="EMBL" id="JBHTLP010000006">
    <property type="protein sequence ID" value="MFD1141063.1"/>
    <property type="molecule type" value="Genomic_DNA"/>
</dbReference>
<dbReference type="InterPro" id="IPR017850">
    <property type="entry name" value="Alkaline_phosphatase_core_sf"/>
</dbReference>
<dbReference type="PANTHER" id="PTHR42693:SF33">
    <property type="entry name" value="ARYLSULFATASE"/>
    <property type="match status" value="1"/>
</dbReference>
<reference evidence="7" key="1">
    <citation type="journal article" date="2019" name="Int. J. Syst. Evol. Microbiol.">
        <title>The Global Catalogue of Microorganisms (GCM) 10K type strain sequencing project: providing services to taxonomists for standard genome sequencing and annotation.</title>
        <authorList>
            <consortium name="The Broad Institute Genomics Platform"/>
            <consortium name="The Broad Institute Genome Sequencing Center for Infectious Disease"/>
            <person name="Wu L."/>
            <person name="Ma J."/>
        </authorList>
    </citation>
    <scope>NUCLEOTIDE SEQUENCE [LARGE SCALE GENOMIC DNA]</scope>
    <source>
        <strain evidence="7">CCUG 55608</strain>
    </source>
</reference>
<evidence type="ECO:0000313" key="7">
    <source>
        <dbReference type="Proteomes" id="UP001597116"/>
    </source>
</evidence>
<dbReference type="PROSITE" id="PS00149">
    <property type="entry name" value="SULFATASE_2"/>
    <property type="match status" value="1"/>
</dbReference>
<dbReference type="Pfam" id="PF14707">
    <property type="entry name" value="Sulfatase_C"/>
    <property type="match status" value="1"/>
</dbReference>
<keyword evidence="3" id="KW-0378">Hydrolase</keyword>
<name>A0ABW3Q753_9BACT</name>
<evidence type="ECO:0000256" key="4">
    <source>
        <dbReference type="ARBA" id="ARBA00022837"/>
    </source>
</evidence>
<dbReference type="Gene3D" id="3.30.1120.10">
    <property type="match status" value="1"/>
</dbReference>
<protein>
    <submittedName>
        <fullName evidence="6">Sulfatase</fullName>
    </submittedName>
</protein>
<evidence type="ECO:0000313" key="6">
    <source>
        <dbReference type="EMBL" id="MFD1141063.1"/>
    </source>
</evidence>
<gene>
    <name evidence="6" type="ORF">ACFQ4C_08080</name>
</gene>
<dbReference type="PANTHER" id="PTHR42693">
    <property type="entry name" value="ARYLSULFATASE FAMILY MEMBER"/>
    <property type="match status" value="1"/>
</dbReference>
<dbReference type="CDD" id="cd16026">
    <property type="entry name" value="GALNS_like"/>
    <property type="match status" value="1"/>
</dbReference>
<dbReference type="InterPro" id="IPR000917">
    <property type="entry name" value="Sulfatase_N"/>
</dbReference>
<organism evidence="6 7">
    <name type="scientific">Larkinella insperata</name>
    <dbReference type="NCBI Taxonomy" id="332158"/>
    <lineage>
        <taxon>Bacteria</taxon>
        <taxon>Pseudomonadati</taxon>
        <taxon>Bacteroidota</taxon>
        <taxon>Cytophagia</taxon>
        <taxon>Cytophagales</taxon>
        <taxon>Spirosomataceae</taxon>
        <taxon>Larkinella</taxon>
    </lineage>
</organism>
<dbReference type="Gene3D" id="3.40.720.10">
    <property type="entry name" value="Alkaline Phosphatase, subunit A"/>
    <property type="match status" value="1"/>
</dbReference>
<evidence type="ECO:0000256" key="3">
    <source>
        <dbReference type="ARBA" id="ARBA00022801"/>
    </source>
</evidence>
<dbReference type="Pfam" id="PF00884">
    <property type="entry name" value="Sulfatase"/>
    <property type="match status" value="1"/>
</dbReference>
<keyword evidence="4" id="KW-0106">Calcium</keyword>
<dbReference type="Proteomes" id="UP001597116">
    <property type="component" value="Unassembled WGS sequence"/>
</dbReference>
<dbReference type="SUPFAM" id="SSF53649">
    <property type="entry name" value="Alkaline phosphatase-like"/>
    <property type="match status" value="1"/>
</dbReference>
<accession>A0ABW3Q753</accession>
<dbReference type="RefSeq" id="WP_265990584.1">
    <property type="nucleotide sequence ID" value="NZ_CP110973.1"/>
</dbReference>
<evidence type="ECO:0000256" key="2">
    <source>
        <dbReference type="ARBA" id="ARBA00022723"/>
    </source>
</evidence>